<dbReference type="InterPro" id="IPR011992">
    <property type="entry name" value="EF-hand-dom_pair"/>
</dbReference>
<evidence type="ECO:0000259" key="6">
    <source>
        <dbReference type="Pfam" id="PF20147"/>
    </source>
</evidence>
<accession>A0A397FL41</accession>
<evidence type="ECO:0000313" key="7">
    <source>
        <dbReference type="EMBL" id="RHZ19456.1"/>
    </source>
</evidence>
<dbReference type="VEuPathDB" id="FungiDB:H257_11461"/>
<dbReference type="InterPro" id="IPR002048">
    <property type="entry name" value="EF_hand_dom"/>
</dbReference>
<dbReference type="VEuPathDB" id="FungiDB:H257_11463"/>
<feature type="domain" description="EF-hand" evidence="5">
    <location>
        <begin position="632"/>
        <end position="678"/>
    </location>
</feature>
<name>A0A397FL41_APHAT</name>
<feature type="domain" description="Crinkler effector protein N-terminal" evidence="6">
    <location>
        <begin position="4"/>
        <end position="107"/>
    </location>
</feature>
<feature type="region of interest" description="Disordered" evidence="4">
    <location>
        <begin position="519"/>
        <end position="553"/>
    </location>
</feature>
<dbReference type="InterPro" id="IPR045379">
    <property type="entry name" value="Crinkler_N"/>
</dbReference>
<dbReference type="GO" id="GO:0005509">
    <property type="term" value="F:calcium ion binding"/>
    <property type="evidence" value="ECO:0007669"/>
    <property type="project" value="InterPro"/>
</dbReference>
<proteinExistence type="predicted"/>
<dbReference type="EMBL" id="QUTE01006621">
    <property type="protein sequence ID" value="RHZ32143.1"/>
    <property type="molecule type" value="Genomic_DNA"/>
</dbReference>
<organism evidence="8 9">
    <name type="scientific">Aphanomyces astaci</name>
    <name type="common">Crayfish plague agent</name>
    <dbReference type="NCBI Taxonomy" id="112090"/>
    <lineage>
        <taxon>Eukaryota</taxon>
        <taxon>Sar</taxon>
        <taxon>Stramenopiles</taxon>
        <taxon>Oomycota</taxon>
        <taxon>Saprolegniomycetes</taxon>
        <taxon>Saprolegniales</taxon>
        <taxon>Verrucalvaceae</taxon>
        <taxon>Aphanomyces</taxon>
    </lineage>
</organism>
<keyword evidence="3" id="KW-0964">Secreted</keyword>
<evidence type="ECO:0000313" key="9">
    <source>
        <dbReference type="Proteomes" id="UP000266196"/>
    </source>
</evidence>
<dbReference type="Proteomes" id="UP000286510">
    <property type="component" value="Unassembled WGS sequence"/>
</dbReference>
<reference evidence="9 10" key="1">
    <citation type="submission" date="2018-08" db="EMBL/GenBank/DDBJ databases">
        <title>Aphanomyces genome sequencing and annotation.</title>
        <authorList>
            <person name="Minardi D."/>
            <person name="Oidtmann B."/>
            <person name="Van Der Giezen M."/>
            <person name="Studholme D.J."/>
        </authorList>
    </citation>
    <scope>NUCLEOTIDE SEQUENCE [LARGE SCALE GENOMIC DNA]</scope>
    <source>
        <strain evidence="8 9">197901</strain>
        <strain evidence="7 10">FDL457</strain>
    </source>
</reference>
<dbReference type="Pfam" id="PF20147">
    <property type="entry name" value="Crinkler"/>
    <property type="match status" value="1"/>
</dbReference>
<comment type="subcellular location">
    <subcellularLocation>
        <location evidence="1">Host cell</location>
    </subcellularLocation>
    <subcellularLocation>
        <location evidence="2">Secreted</location>
    </subcellularLocation>
</comment>
<dbReference type="GO" id="GO:0005576">
    <property type="term" value="C:extracellular region"/>
    <property type="evidence" value="ECO:0007669"/>
    <property type="project" value="UniProtKB-SubCell"/>
</dbReference>
<evidence type="ECO:0000313" key="10">
    <source>
        <dbReference type="Proteomes" id="UP000286510"/>
    </source>
</evidence>
<protein>
    <submittedName>
        <fullName evidence="8">Uncharacterized protein</fullName>
    </submittedName>
</protein>
<dbReference type="Gene3D" id="1.10.238.10">
    <property type="entry name" value="EF-hand"/>
    <property type="match status" value="1"/>
</dbReference>
<dbReference type="AlphaFoldDB" id="A0A397FL41"/>
<evidence type="ECO:0000256" key="2">
    <source>
        <dbReference type="ARBA" id="ARBA00004613"/>
    </source>
</evidence>
<evidence type="ECO:0000256" key="3">
    <source>
        <dbReference type="ARBA" id="ARBA00022525"/>
    </source>
</evidence>
<evidence type="ECO:0000259" key="5">
    <source>
        <dbReference type="Pfam" id="PF13833"/>
    </source>
</evidence>
<dbReference type="VEuPathDB" id="FungiDB:H257_11460"/>
<dbReference type="GO" id="GO:0043657">
    <property type="term" value="C:host cell"/>
    <property type="evidence" value="ECO:0007669"/>
    <property type="project" value="UniProtKB-SubCell"/>
</dbReference>
<dbReference type="EMBL" id="QUTF01013142">
    <property type="protein sequence ID" value="RHZ19456.1"/>
    <property type="molecule type" value="Genomic_DNA"/>
</dbReference>
<evidence type="ECO:0000256" key="4">
    <source>
        <dbReference type="SAM" id="MobiDB-lite"/>
    </source>
</evidence>
<comment type="caution">
    <text evidence="8">The sequence shown here is derived from an EMBL/GenBank/DDBJ whole genome shotgun (WGS) entry which is preliminary data.</text>
</comment>
<sequence>MTMLWCAVYGEKTMFPVTILLEDAYVSDLQKAIVTEMKDVDVLPAKVKLYLARKQGEWLRGGYDLEAFLQAGVSSEYPKMLPLWKLTMPELFGSNFEPAVNVIHVLVALPSEPPSKKAKVDSSGVGLGGSIVGTNHAQPPQATWKPDVPPAFCLLNDDMFFVDRDDAVKQLQEIHRHTYIRAVCGRGLDWVIPLADNVDLDKPTDFHKTLMRCHTVRLVFKSGAMVESSFDAVLIHLLVRQLRDMFEVPPAILLTPPPSVVDFLELLTDEVGPLFIALDEIGAAFTSDSWTDLKSRDRLMAFCRAIVGNWLLIPNVLFVLLGRGPFLGLKVVTEMLTVIKCGESTNLTSQVKDPGGKLISLNQIASNCCIAWQGTVVEVDDVLLTLGLAVKNYSTAKVSQGTLASECDEFNRMFDGCAAEPKRLNVLVVCATKYDKGFSDEFGNRKAMVAPSDAYPNIAQVILLNLSTPDNRAEFFGLNDAPDLASMLEKRIAKGEVEFNNLVQRTSKNVNRMLQALRSGPTSCSKANQEPSANDASSGEDGTRDDDDDGDLVTQRHYWDEGGLENEVEIQVVEAKLAELYHASLSDSVVDAKTRDRHHREGKRLEECKAAYLAERHKLHAGGQDDWLATHRISKDVLVEVLERLGMPVSAAEVEDMVWEVNDGLDGAVSWDEYKRSFLRCKHDKTCLEPTLLFHITCFVMYDRDCSGKVSMDDAMHMLFLKYGNHMEAEMEALFGKRLRDDEFVMTLTFPQVCKLHQSHCIHVHIGSTTRSRYVQ</sequence>
<evidence type="ECO:0000313" key="8">
    <source>
        <dbReference type="EMBL" id="RHZ32143.1"/>
    </source>
</evidence>
<evidence type="ECO:0000256" key="1">
    <source>
        <dbReference type="ARBA" id="ARBA00004340"/>
    </source>
</evidence>
<gene>
    <name evidence="7" type="ORF">DYB26_001340</name>
    <name evidence="8" type="ORF">DYB31_000344</name>
</gene>
<dbReference type="Pfam" id="PF13833">
    <property type="entry name" value="EF-hand_8"/>
    <property type="match status" value="1"/>
</dbReference>
<dbReference type="Proteomes" id="UP000266196">
    <property type="component" value="Unassembled WGS sequence"/>
</dbReference>
<dbReference type="SUPFAM" id="SSF47473">
    <property type="entry name" value="EF-hand"/>
    <property type="match status" value="1"/>
</dbReference>
<feature type="compositionally biased region" description="Polar residues" evidence="4">
    <location>
        <begin position="520"/>
        <end position="537"/>
    </location>
</feature>